<accession>W1IQE2</accession>
<sequence length="88" mass="9574">MRAPAEFVEFCVVQLDNRVAGVPLIKTELAPVVWREGPMTVPEATPKLTPELSPVVWGMVVAKLCAGQPMKRIFMALLTPAVAWAMLG</sequence>
<organism evidence="1 2">
    <name type="scientific">Xenorhabdus szentirmaii DSM 16338</name>
    <dbReference type="NCBI Taxonomy" id="1427518"/>
    <lineage>
        <taxon>Bacteria</taxon>
        <taxon>Pseudomonadati</taxon>
        <taxon>Pseudomonadota</taxon>
        <taxon>Gammaproteobacteria</taxon>
        <taxon>Enterobacterales</taxon>
        <taxon>Morganellaceae</taxon>
        <taxon>Xenorhabdus</taxon>
    </lineage>
</organism>
<gene>
    <name evidence="1" type="ORF">XSR1_10175</name>
</gene>
<keyword evidence="2" id="KW-1185">Reference proteome</keyword>
<dbReference type="Proteomes" id="UP000019202">
    <property type="component" value="Unassembled WGS sequence"/>
</dbReference>
<dbReference type="STRING" id="1427518.XSR1_10175"/>
<reference evidence="1" key="1">
    <citation type="submission" date="2013-11" db="EMBL/GenBank/DDBJ databases">
        <title>Draft genome sequence and annotation of the entomopathogenic bacteria, Xenorhabdus cabanillasi strain JM26 and Xenorhabdus szentirmai strain DSM 16338.</title>
        <authorList>
            <person name="Gualtieri M."/>
            <person name="Ogier J.C."/>
            <person name="Pages S."/>
            <person name="Givaudan A."/>
            <person name="Gaudriault S."/>
        </authorList>
    </citation>
    <scope>NUCLEOTIDE SEQUENCE [LARGE SCALE GENOMIC DNA]</scope>
    <source>
        <strain evidence="1">DSM 16338</strain>
    </source>
</reference>
<proteinExistence type="predicted"/>
<dbReference type="AlphaFoldDB" id="W1IQE2"/>
<dbReference type="EMBL" id="CBXF010000001">
    <property type="protein sequence ID" value="CDL80712.1"/>
    <property type="molecule type" value="Genomic_DNA"/>
</dbReference>
<comment type="caution">
    <text evidence="1">The sequence shown here is derived from an EMBL/GenBank/DDBJ whole genome shotgun (WGS) entry which is preliminary data.</text>
</comment>
<name>W1IQE2_9GAMM</name>
<evidence type="ECO:0000313" key="2">
    <source>
        <dbReference type="Proteomes" id="UP000019202"/>
    </source>
</evidence>
<evidence type="ECO:0000313" key="1">
    <source>
        <dbReference type="EMBL" id="CDL80712.1"/>
    </source>
</evidence>
<protein>
    <submittedName>
        <fullName evidence="1">Uncharacterized protein</fullName>
    </submittedName>
</protein>